<gene>
    <name evidence="1" type="ORF">SAMN02745225_00586</name>
</gene>
<dbReference type="EMBL" id="FQUL01000005">
    <property type="protein sequence ID" value="SHE43026.1"/>
    <property type="molecule type" value="Genomic_DNA"/>
</dbReference>
<organism evidence="1 2">
    <name type="scientific">Ferrithrix thermotolerans DSM 19514</name>
    <dbReference type="NCBI Taxonomy" id="1121881"/>
    <lineage>
        <taxon>Bacteria</taxon>
        <taxon>Bacillati</taxon>
        <taxon>Actinomycetota</taxon>
        <taxon>Acidimicrobiia</taxon>
        <taxon>Acidimicrobiales</taxon>
        <taxon>Acidimicrobiaceae</taxon>
        <taxon>Ferrithrix</taxon>
    </lineage>
</organism>
<evidence type="ECO:0000313" key="1">
    <source>
        <dbReference type="EMBL" id="SHE43026.1"/>
    </source>
</evidence>
<proteinExistence type="predicted"/>
<evidence type="ECO:0000313" key="2">
    <source>
        <dbReference type="Proteomes" id="UP000184295"/>
    </source>
</evidence>
<dbReference type="Proteomes" id="UP000184295">
    <property type="component" value="Unassembled WGS sequence"/>
</dbReference>
<accession>A0A1M4TEZ6</accession>
<dbReference type="RefSeq" id="WP_143146359.1">
    <property type="nucleotide sequence ID" value="NZ_FQUL01000005.1"/>
</dbReference>
<protein>
    <submittedName>
        <fullName evidence="1">Uncharacterized protein</fullName>
    </submittedName>
</protein>
<sequence length="80" mass="8777">MSIRDPSAFVSVGDMTRNRFGLKEITVVGDHGTIARVFIEAMQGSQSTMSINPARAPQIQTLMRKGALKLGDEPLFYHPS</sequence>
<keyword evidence="2" id="KW-1185">Reference proteome</keyword>
<reference evidence="2" key="1">
    <citation type="submission" date="2016-11" db="EMBL/GenBank/DDBJ databases">
        <authorList>
            <person name="Varghese N."/>
            <person name="Submissions S."/>
        </authorList>
    </citation>
    <scope>NUCLEOTIDE SEQUENCE [LARGE SCALE GENOMIC DNA]</scope>
    <source>
        <strain evidence="2">DSM 19514</strain>
    </source>
</reference>
<name>A0A1M4TEZ6_9ACTN</name>
<dbReference type="AlphaFoldDB" id="A0A1M4TEZ6"/>